<keyword evidence="3" id="KW-0732">Signal</keyword>
<organism evidence="6 7">
    <name type="scientific">Tomitella cavernea</name>
    <dbReference type="NCBI Taxonomy" id="1387982"/>
    <lineage>
        <taxon>Bacteria</taxon>
        <taxon>Bacillati</taxon>
        <taxon>Actinomycetota</taxon>
        <taxon>Actinomycetes</taxon>
        <taxon>Mycobacteriales</taxon>
        <taxon>Tomitella</taxon>
    </lineage>
</organism>
<dbReference type="InterPro" id="IPR030678">
    <property type="entry name" value="Peptide/Ni-bd"/>
</dbReference>
<dbReference type="InterPro" id="IPR000914">
    <property type="entry name" value="SBP_5_dom"/>
</dbReference>
<dbReference type="PANTHER" id="PTHR30290">
    <property type="entry name" value="PERIPLASMIC BINDING COMPONENT OF ABC TRANSPORTER"/>
    <property type="match status" value="1"/>
</dbReference>
<gene>
    <name evidence="6" type="ORF">GCM10023353_24330</name>
</gene>
<accession>A0ABP9CVA4</accession>
<evidence type="ECO:0000313" key="6">
    <source>
        <dbReference type="EMBL" id="GAA4816984.1"/>
    </source>
</evidence>
<evidence type="ECO:0000259" key="5">
    <source>
        <dbReference type="Pfam" id="PF00496"/>
    </source>
</evidence>
<evidence type="ECO:0000256" key="1">
    <source>
        <dbReference type="ARBA" id="ARBA00005695"/>
    </source>
</evidence>
<feature type="region of interest" description="Disordered" evidence="4">
    <location>
        <begin position="47"/>
        <end position="75"/>
    </location>
</feature>
<dbReference type="InterPro" id="IPR039424">
    <property type="entry name" value="SBP_5"/>
</dbReference>
<comment type="similarity">
    <text evidence="1">Belongs to the bacterial solute-binding protein 5 family.</text>
</comment>
<proteinExistence type="inferred from homology"/>
<dbReference type="Pfam" id="PF00496">
    <property type="entry name" value="SBP_bac_5"/>
    <property type="match status" value="1"/>
</dbReference>
<dbReference type="Proteomes" id="UP001500839">
    <property type="component" value="Unassembled WGS sequence"/>
</dbReference>
<dbReference type="PIRSF" id="PIRSF002741">
    <property type="entry name" value="MppA"/>
    <property type="match status" value="1"/>
</dbReference>
<feature type="domain" description="Solute-binding protein family 5" evidence="5">
    <location>
        <begin position="125"/>
        <end position="466"/>
    </location>
</feature>
<sequence>MEGLTEVTVFPFFGRKLRRKQRKRRIAMSAVVAVASAALLVGCTSGGDGGSGSTGSGSGEPMQAGIIGDQSDAGSPADGGTLSFAGYALPSSLDPVKTQPAGSTGGTEMVSVYDLLMRYDAESGEFVPQLAETLTESDDHLSWTLKLPDGVTFSDGTPFDAQAVVDSTNRYNELHGANSEQFVAGVKSVVAEDPTTVLYNLNQPWHEFPALLTFGHGMIVAPAAYADPENFQPIGAGPFTVASFTPGSKLVMKPRADYWDGPPHLDELNFVTVQGEQAKIDALNSGDIQMAFMLQEDKIDDATEQFPGFYEPVSMGDVGAINNREGHPGAIPEVRHAMQLAIDPDVINQRAKNDKGMPGSELFQKWSKWHSDDVSEVTPDLERARRLLNKAKAEGYDGHLTYVGLQSQTSQDIAVAVQAMLQQVGFTVDVEYAATSTDVVQRLYVDHDFDLTHTSNSISDAVPFMRLSASMRSDSSNNMIGYSNPKMDALLEKTQQSTSDDEKRAGLAQIANLINEDAPVLIWGAGANFVPWTQNVHGAVPSTDGIMLLGDVWLS</sequence>
<keyword evidence="7" id="KW-1185">Reference proteome</keyword>
<dbReference type="SUPFAM" id="SSF53850">
    <property type="entry name" value="Periplasmic binding protein-like II"/>
    <property type="match status" value="1"/>
</dbReference>
<dbReference type="EMBL" id="BAABKQ010000001">
    <property type="protein sequence ID" value="GAA4816984.1"/>
    <property type="molecule type" value="Genomic_DNA"/>
</dbReference>
<evidence type="ECO:0000256" key="2">
    <source>
        <dbReference type="ARBA" id="ARBA00022448"/>
    </source>
</evidence>
<protein>
    <submittedName>
        <fullName evidence="6">ABC transporter substrate-binding protein</fullName>
    </submittedName>
</protein>
<dbReference type="Gene3D" id="3.40.190.10">
    <property type="entry name" value="Periplasmic binding protein-like II"/>
    <property type="match status" value="1"/>
</dbReference>
<name>A0ABP9CVA4_9ACTN</name>
<evidence type="ECO:0000256" key="4">
    <source>
        <dbReference type="SAM" id="MobiDB-lite"/>
    </source>
</evidence>
<evidence type="ECO:0000313" key="7">
    <source>
        <dbReference type="Proteomes" id="UP001500839"/>
    </source>
</evidence>
<dbReference type="Gene3D" id="3.10.105.10">
    <property type="entry name" value="Dipeptide-binding Protein, Domain 3"/>
    <property type="match status" value="1"/>
</dbReference>
<evidence type="ECO:0000256" key="3">
    <source>
        <dbReference type="ARBA" id="ARBA00022729"/>
    </source>
</evidence>
<comment type="caution">
    <text evidence="6">The sequence shown here is derived from an EMBL/GenBank/DDBJ whole genome shotgun (WGS) entry which is preliminary data.</text>
</comment>
<dbReference type="CDD" id="cd00995">
    <property type="entry name" value="PBP2_NikA_DppA_OppA_like"/>
    <property type="match status" value="1"/>
</dbReference>
<reference evidence="7" key="1">
    <citation type="journal article" date="2019" name="Int. J. Syst. Evol. Microbiol.">
        <title>The Global Catalogue of Microorganisms (GCM) 10K type strain sequencing project: providing services to taxonomists for standard genome sequencing and annotation.</title>
        <authorList>
            <consortium name="The Broad Institute Genomics Platform"/>
            <consortium name="The Broad Institute Genome Sequencing Center for Infectious Disease"/>
            <person name="Wu L."/>
            <person name="Ma J."/>
        </authorList>
    </citation>
    <scope>NUCLEOTIDE SEQUENCE [LARGE SCALE GENOMIC DNA]</scope>
    <source>
        <strain evidence="7">JCM 18542</strain>
    </source>
</reference>
<dbReference type="PANTHER" id="PTHR30290:SF9">
    <property type="entry name" value="OLIGOPEPTIDE-BINDING PROTEIN APPA"/>
    <property type="match status" value="1"/>
</dbReference>
<feature type="compositionally biased region" description="Gly residues" evidence="4">
    <location>
        <begin position="47"/>
        <end position="58"/>
    </location>
</feature>
<keyword evidence="2" id="KW-0813">Transport</keyword>